<reference evidence="1" key="1">
    <citation type="journal article" date="2020" name="Stud. Mycol.">
        <title>101 Dothideomycetes genomes: a test case for predicting lifestyles and emergence of pathogens.</title>
        <authorList>
            <person name="Haridas S."/>
            <person name="Albert R."/>
            <person name="Binder M."/>
            <person name="Bloem J."/>
            <person name="Labutti K."/>
            <person name="Salamov A."/>
            <person name="Andreopoulos B."/>
            <person name="Baker S."/>
            <person name="Barry K."/>
            <person name="Bills G."/>
            <person name="Bluhm B."/>
            <person name="Cannon C."/>
            <person name="Castanera R."/>
            <person name="Culley D."/>
            <person name="Daum C."/>
            <person name="Ezra D."/>
            <person name="Gonzalez J."/>
            <person name="Henrissat B."/>
            <person name="Kuo A."/>
            <person name="Liang C."/>
            <person name="Lipzen A."/>
            <person name="Lutzoni F."/>
            <person name="Magnuson J."/>
            <person name="Mondo S."/>
            <person name="Nolan M."/>
            <person name="Ohm R."/>
            <person name="Pangilinan J."/>
            <person name="Park H.-J."/>
            <person name="Ramirez L."/>
            <person name="Alfaro M."/>
            <person name="Sun H."/>
            <person name="Tritt A."/>
            <person name="Yoshinaga Y."/>
            <person name="Zwiers L.-H."/>
            <person name="Turgeon B."/>
            <person name="Goodwin S."/>
            <person name="Spatafora J."/>
            <person name="Crous P."/>
            <person name="Grigoriev I."/>
        </authorList>
    </citation>
    <scope>NUCLEOTIDE SEQUENCE</scope>
    <source>
        <strain evidence="1">HMLAC05119</strain>
    </source>
</reference>
<dbReference type="Proteomes" id="UP000800096">
    <property type="component" value="Unassembled WGS sequence"/>
</dbReference>
<name>A0A6A5QTP8_AMPQU</name>
<dbReference type="AlphaFoldDB" id="A0A6A5QTP8"/>
<keyword evidence="2" id="KW-1185">Reference proteome</keyword>
<organism evidence="1 2">
    <name type="scientific">Ampelomyces quisqualis</name>
    <name type="common">Powdery mildew agent</name>
    <dbReference type="NCBI Taxonomy" id="50730"/>
    <lineage>
        <taxon>Eukaryota</taxon>
        <taxon>Fungi</taxon>
        <taxon>Dikarya</taxon>
        <taxon>Ascomycota</taxon>
        <taxon>Pezizomycotina</taxon>
        <taxon>Dothideomycetes</taxon>
        <taxon>Pleosporomycetidae</taxon>
        <taxon>Pleosporales</taxon>
        <taxon>Pleosporineae</taxon>
        <taxon>Phaeosphaeriaceae</taxon>
        <taxon>Ampelomyces</taxon>
    </lineage>
</organism>
<dbReference type="EMBL" id="ML979134">
    <property type="protein sequence ID" value="KAF1918180.1"/>
    <property type="molecule type" value="Genomic_DNA"/>
</dbReference>
<protein>
    <submittedName>
        <fullName evidence="1">Uncharacterized protein</fullName>
    </submittedName>
</protein>
<proteinExistence type="predicted"/>
<gene>
    <name evidence="1" type="ORF">BDU57DRAFT_514800</name>
</gene>
<accession>A0A6A5QTP8</accession>
<sequence length="70" mass="7460">MSIKDQASCDVALTCDQYTHPFQSPDDSEKATNSSCAGCHLFISASNRPPSARICANLVKGSSMPSTQHD</sequence>
<evidence type="ECO:0000313" key="1">
    <source>
        <dbReference type="EMBL" id="KAF1918180.1"/>
    </source>
</evidence>
<evidence type="ECO:0000313" key="2">
    <source>
        <dbReference type="Proteomes" id="UP000800096"/>
    </source>
</evidence>